<sequence>MTSVFQESSFPSGHDSLVIDPVAMNIINRVAEGTMLNGELLFKGGLLLQGTLRGSGEIAGKLVIWHTGQLQGKFRVLGDLYVLGHLGGVADEADATTQVECQGTVHVASTGICTGSLSASRLRLYDGGVLQGPFRTLKHERSLPVLDTTA</sequence>
<dbReference type="Proteomes" id="UP001500279">
    <property type="component" value="Unassembled WGS sequence"/>
</dbReference>
<evidence type="ECO:0008006" key="3">
    <source>
        <dbReference type="Google" id="ProtNLM"/>
    </source>
</evidence>
<protein>
    <recommendedName>
        <fullName evidence="3">Polymer-forming cytoskeletal protein</fullName>
    </recommendedName>
</protein>
<comment type="caution">
    <text evidence="1">The sequence shown here is derived from an EMBL/GenBank/DDBJ whole genome shotgun (WGS) entry which is preliminary data.</text>
</comment>
<evidence type="ECO:0000313" key="2">
    <source>
        <dbReference type="Proteomes" id="UP001500279"/>
    </source>
</evidence>
<name>A0ABN1K1A9_9BURK</name>
<organism evidence="1 2">
    <name type="scientific">Ideonella azotifigens</name>
    <dbReference type="NCBI Taxonomy" id="513160"/>
    <lineage>
        <taxon>Bacteria</taxon>
        <taxon>Pseudomonadati</taxon>
        <taxon>Pseudomonadota</taxon>
        <taxon>Betaproteobacteria</taxon>
        <taxon>Burkholderiales</taxon>
        <taxon>Sphaerotilaceae</taxon>
        <taxon>Ideonella</taxon>
    </lineage>
</organism>
<dbReference type="Pfam" id="PF04519">
    <property type="entry name" value="Bactofilin"/>
    <property type="match status" value="1"/>
</dbReference>
<evidence type="ECO:0000313" key="1">
    <source>
        <dbReference type="EMBL" id="GAA0751973.1"/>
    </source>
</evidence>
<dbReference type="RefSeq" id="WP_141290592.1">
    <property type="nucleotide sequence ID" value="NZ_BAAAEW010000014.1"/>
</dbReference>
<dbReference type="EMBL" id="BAAAEW010000014">
    <property type="protein sequence ID" value="GAA0751973.1"/>
    <property type="molecule type" value="Genomic_DNA"/>
</dbReference>
<keyword evidence="2" id="KW-1185">Reference proteome</keyword>
<accession>A0ABN1K1A9</accession>
<dbReference type="InterPro" id="IPR007607">
    <property type="entry name" value="BacA/B"/>
</dbReference>
<gene>
    <name evidence="1" type="ORF">GCM10009107_25290</name>
</gene>
<reference evidence="1 2" key="1">
    <citation type="journal article" date="2019" name="Int. J. Syst. Evol. Microbiol.">
        <title>The Global Catalogue of Microorganisms (GCM) 10K type strain sequencing project: providing services to taxonomists for standard genome sequencing and annotation.</title>
        <authorList>
            <consortium name="The Broad Institute Genomics Platform"/>
            <consortium name="The Broad Institute Genome Sequencing Center for Infectious Disease"/>
            <person name="Wu L."/>
            <person name="Ma J."/>
        </authorList>
    </citation>
    <scope>NUCLEOTIDE SEQUENCE [LARGE SCALE GENOMIC DNA]</scope>
    <source>
        <strain evidence="1 2">JCM 15503</strain>
    </source>
</reference>
<proteinExistence type="predicted"/>